<comment type="similarity">
    <text evidence="6">Belongs to the radical SAM superfamily. Anaerobic sulfatase-maturating enzyme family.</text>
</comment>
<name>A0A1H3IWW5_ALLWA</name>
<keyword evidence="3" id="KW-0479">Metal-binding</keyword>
<dbReference type="EMBL" id="FNOW01000048">
    <property type="protein sequence ID" value="SDY31394.1"/>
    <property type="molecule type" value="Genomic_DNA"/>
</dbReference>
<dbReference type="SUPFAM" id="SSF102114">
    <property type="entry name" value="Radical SAM enzymes"/>
    <property type="match status" value="1"/>
</dbReference>
<feature type="domain" description="Radical SAM core" evidence="7">
    <location>
        <begin position="140"/>
        <end position="269"/>
    </location>
</feature>
<dbReference type="AlphaFoldDB" id="A0A1H3IWW5"/>
<evidence type="ECO:0000256" key="2">
    <source>
        <dbReference type="ARBA" id="ARBA00022691"/>
    </source>
</evidence>
<gene>
    <name evidence="8" type="ORF">SAMN05421644_14810</name>
</gene>
<dbReference type="GO" id="GO:0046872">
    <property type="term" value="F:metal ion binding"/>
    <property type="evidence" value="ECO:0007669"/>
    <property type="project" value="UniProtKB-KW"/>
</dbReference>
<keyword evidence="9" id="KW-1185">Reference proteome</keyword>
<evidence type="ECO:0000259" key="7">
    <source>
        <dbReference type="Pfam" id="PF04055"/>
    </source>
</evidence>
<dbReference type="Proteomes" id="UP000198672">
    <property type="component" value="Unassembled WGS sequence"/>
</dbReference>
<proteinExistence type="inferred from homology"/>
<evidence type="ECO:0000256" key="5">
    <source>
        <dbReference type="ARBA" id="ARBA00023014"/>
    </source>
</evidence>
<comment type="cofactor">
    <cofactor evidence="1">
        <name>[4Fe-4S] cluster</name>
        <dbReference type="ChEBI" id="CHEBI:49883"/>
    </cofactor>
</comment>
<reference evidence="9" key="1">
    <citation type="submission" date="2016-10" db="EMBL/GenBank/DDBJ databases">
        <authorList>
            <person name="Varghese N."/>
            <person name="Submissions S."/>
        </authorList>
    </citation>
    <scope>NUCLEOTIDE SEQUENCE [LARGE SCALE GENOMIC DNA]</scope>
    <source>
        <strain evidence="9">DSM 173</strain>
    </source>
</reference>
<dbReference type="GO" id="GO:0016491">
    <property type="term" value="F:oxidoreductase activity"/>
    <property type="evidence" value="ECO:0007669"/>
    <property type="project" value="InterPro"/>
</dbReference>
<keyword evidence="4" id="KW-0408">Iron</keyword>
<dbReference type="CDD" id="cd01335">
    <property type="entry name" value="Radical_SAM"/>
    <property type="match status" value="1"/>
</dbReference>
<dbReference type="InterPro" id="IPR023867">
    <property type="entry name" value="Sulphatase_maturase_rSAM"/>
</dbReference>
<dbReference type="STRING" id="61595.SAMN05421644_14810"/>
<dbReference type="InterPro" id="IPR058240">
    <property type="entry name" value="rSAM_sf"/>
</dbReference>
<evidence type="ECO:0000313" key="8">
    <source>
        <dbReference type="EMBL" id="SDY31394.1"/>
    </source>
</evidence>
<evidence type="ECO:0000256" key="3">
    <source>
        <dbReference type="ARBA" id="ARBA00022723"/>
    </source>
</evidence>
<protein>
    <submittedName>
        <fullName evidence="8">Radical SAM superfamily enzyme, MoaA/NifB/PqqE/SkfB family</fullName>
    </submittedName>
</protein>
<keyword evidence="2" id="KW-0949">S-adenosyl-L-methionine</keyword>
<dbReference type="PANTHER" id="PTHR43273">
    <property type="entry name" value="ANAEROBIC SULFATASE-MATURATING ENZYME HOMOLOG ASLB-RELATED"/>
    <property type="match status" value="1"/>
</dbReference>
<evidence type="ECO:0000256" key="1">
    <source>
        <dbReference type="ARBA" id="ARBA00001966"/>
    </source>
</evidence>
<dbReference type="InterPro" id="IPR013785">
    <property type="entry name" value="Aldolase_TIM"/>
</dbReference>
<dbReference type="GO" id="GO:0051536">
    <property type="term" value="F:iron-sulfur cluster binding"/>
    <property type="evidence" value="ECO:0007669"/>
    <property type="project" value="UniProtKB-KW"/>
</dbReference>
<keyword evidence="5" id="KW-0411">Iron-sulfur</keyword>
<dbReference type="Gene3D" id="3.20.20.70">
    <property type="entry name" value="Aldolase class I"/>
    <property type="match status" value="1"/>
</dbReference>
<evidence type="ECO:0000256" key="6">
    <source>
        <dbReference type="ARBA" id="ARBA00023601"/>
    </source>
</evidence>
<sequence>MPSAIVRQDANGARLNTNIDQIPTPVQLKTLIGRRTVHIWGARHDGYAAYQVLQRHQLDTHAFIDSSLALQGQQVFGKAIQLPDVFFATATPQSAFILIASGFHADAIVEQCQQYGFILGRDVIIQGDLRLFNYQVDIAGSCNLRCISCPRGNFDTHRPKGFMSATVYRALIEKILHDDPYTGIITLYNWGEPLLNRELPDILAITHEYGLLSALSSNLSFKLDFEPVIAARPTWFRISVSGWEDRYEITHTGGNWTRLMENVRRLAKYRDQHHPELLVEVFYHIYNHNRDDILRWQALCDELGFMLRYRHAALAPLDNIEAILDGRPVNERVQQTMALQQLQVEEVMRLAHAERHRPCYYERHLWINWNLELAHCMEWYQPDLNLVPGSFMDTTPAQLIAAREASEFCARCKERGIHRCFIVYSDERLIAERDSLPSTVGAV</sequence>
<dbReference type="SFLD" id="SFLDS00029">
    <property type="entry name" value="Radical_SAM"/>
    <property type="match status" value="1"/>
</dbReference>
<accession>A0A1H3IWW5</accession>
<organism evidence="8 9">
    <name type="scientific">Allochromatium warmingii</name>
    <name type="common">Chromatium warmingii</name>
    <dbReference type="NCBI Taxonomy" id="61595"/>
    <lineage>
        <taxon>Bacteria</taxon>
        <taxon>Pseudomonadati</taxon>
        <taxon>Pseudomonadota</taxon>
        <taxon>Gammaproteobacteria</taxon>
        <taxon>Chromatiales</taxon>
        <taxon>Chromatiaceae</taxon>
        <taxon>Allochromatium</taxon>
    </lineage>
</organism>
<evidence type="ECO:0000313" key="9">
    <source>
        <dbReference type="Proteomes" id="UP000198672"/>
    </source>
</evidence>
<dbReference type="PANTHER" id="PTHR43273:SF3">
    <property type="entry name" value="ANAEROBIC SULFATASE-MATURATING ENZYME HOMOLOG ASLB-RELATED"/>
    <property type="match status" value="1"/>
</dbReference>
<evidence type="ECO:0000256" key="4">
    <source>
        <dbReference type="ARBA" id="ARBA00023004"/>
    </source>
</evidence>
<dbReference type="Pfam" id="PF04055">
    <property type="entry name" value="Radical_SAM"/>
    <property type="match status" value="1"/>
</dbReference>
<dbReference type="InterPro" id="IPR007197">
    <property type="entry name" value="rSAM"/>
</dbReference>